<dbReference type="HOGENOM" id="CLU_2548820_0_0_1"/>
<accession>H3DR43</accession>
<dbReference type="PANTHER" id="PTHR22166">
    <property type="entry name" value="ENDOPLASMIC RETICULUM JUNCTION FORMATION PROTEIN LUNAPARK"/>
    <property type="match status" value="1"/>
</dbReference>
<keyword evidence="1" id="KW-0812">Transmembrane</keyword>
<dbReference type="Ensembl" id="ENSTNIT00000023234.1">
    <property type="protein sequence ID" value="ENSTNIP00000022992.1"/>
    <property type="gene ID" value="ENSTNIG00000019741.1"/>
</dbReference>
<dbReference type="Proteomes" id="UP000007303">
    <property type="component" value="Unassembled WGS sequence"/>
</dbReference>
<keyword evidence="1" id="KW-1133">Transmembrane helix</keyword>
<reference evidence="3" key="1">
    <citation type="journal article" date="2004" name="Nature">
        <title>Genome duplication in the teleost fish Tetraodon nigroviridis reveals the early vertebrate proto-karyotype.</title>
        <authorList>
            <person name="Jaillon O."/>
            <person name="Aury J.-M."/>
            <person name="Brunet F."/>
            <person name="Petit J.-L."/>
            <person name="Stange-Thomann N."/>
            <person name="Mauceli E."/>
            <person name="Bouneau L."/>
            <person name="Fischer C."/>
            <person name="Ozouf-Costaz C."/>
            <person name="Bernot A."/>
            <person name="Nicaud S."/>
            <person name="Jaffe D."/>
            <person name="Fisher S."/>
            <person name="Lutfalla G."/>
            <person name="Dossat C."/>
            <person name="Segurens B."/>
            <person name="Dasilva C."/>
            <person name="Salanoubat M."/>
            <person name="Levy M."/>
            <person name="Boudet N."/>
            <person name="Castellano S."/>
            <person name="Anthouard V."/>
            <person name="Jubin C."/>
            <person name="Castelli V."/>
            <person name="Katinka M."/>
            <person name="Vacherie B."/>
            <person name="Biemont C."/>
            <person name="Skalli Z."/>
            <person name="Cattolico L."/>
            <person name="Poulain J."/>
            <person name="De Berardinis V."/>
            <person name="Cruaud C."/>
            <person name="Duprat S."/>
            <person name="Brottier P."/>
            <person name="Coutanceau J.-P."/>
            <person name="Gouzy J."/>
            <person name="Parra G."/>
            <person name="Lardier G."/>
            <person name="Chapple C."/>
            <person name="McKernan K.J."/>
            <person name="McEwan P."/>
            <person name="Bosak S."/>
            <person name="Kellis M."/>
            <person name="Volff J.-N."/>
            <person name="Guigo R."/>
            <person name="Zody M.C."/>
            <person name="Mesirov J."/>
            <person name="Lindblad-Toh K."/>
            <person name="Birren B."/>
            <person name="Nusbaum C."/>
            <person name="Kahn D."/>
            <person name="Robinson-Rechavi M."/>
            <person name="Laudet V."/>
            <person name="Schachter V."/>
            <person name="Quetier F."/>
            <person name="Saurin W."/>
            <person name="Scarpelli C."/>
            <person name="Wincker P."/>
            <person name="Lander E.S."/>
            <person name="Weissenbach J."/>
            <person name="Roest Crollius H."/>
        </authorList>
    </citation>
    <scope>NUCLEOTIDE SEQUENCE [LARGE SCALE GENOMIC DNA]</scope>
</reference>
<sequence length="86" mass="10228">MGALLSRWKTKPTTVEQLENLDKEIKDLEEFRAKNQRLQKLWVGRLLLYSSALYLLTSLIVYLLYLPEQWLLRLAMALPFFLYPVL</sequence>
<dbReference type="GO" id="GO:0071786">
    <property type="term" value="P:endoplasmic reticulum tubular network organization"/>
    <property type="evidence" value="ECO:0007669"/>
    <property type="project" value="InterPro"/>
</dbReference>
<protein>
    <recommendedName>
        <fullName evidence="4">Lunapark, ER junction formation factor</fullName>
    </recommendedName>
</protein>
<dbReference type="InterPro" id="IPR040115">
    <property type="entry name" value="Lnp"/>
</dbReference>
<dbReference type="GO" id="GO:0071782">
    <property type="term" value="C:endoplasmic reticulum tubular network"/>
    <property type="evidence" value="ECO:0007669"/>
    <property type="project" value="TreeGrafter"/>
</dbReference>
<proteinExistence type="predicted"/>
<reference evidence="2" key="2">
    <citation type="submission" date="2025-08" db="UniProtKB">
        <authorList>
            <consortium name="Ensembl"/>
        </authorList>
    </citation>
    <scope>IDENTIFICATION</scope>
</reference>
<dbReference type="PANTHER" id="PTHR22166:SF14">
    <property type="entry name" value="ENDOPLASMIC RETICULUM JUNCTION FORMATION PROTEIN LUNAPARK-B"/>
    <property type="match status" value="1"/>
</dbReference>
<feature type="transmembrane region" description="Helical" evidence="1">
    <location>
        <begin position="42"/>
        <end position="64"/>
    </location>
</feature>
<keyword evidence="1" id="KW-0472">Membrane</keyword>
<name>H3DR43_TETNG</name>
<keyword evidence="3" id="KW-1185">Reference proteome</keyword>
<dbReference type="AlphaFoldDB" id="H3DR43"/>
<evidence type="ECO:0008006" key="4">
    <source>
        <dbReference type="Google" id="ProtNLM"/>
    </source>
</evidence>
<reference evidence="2" key="3">
    <citation type="submission" date="2025-09" db="UniProtKB">
        <authorList>
            <consortium name="Ensembl"/>
        </authorList>
    </citation>
    <scope>IDENTIFICATION</scope>
</reference>
<dbReference type="OMA" id="RYHIANK"/>
<dbReference type="GeneTree" id="ENSGT00940000173501"/>
<evidence type="ECO:0000313" key="3">
    <source>
        <dbReference type="Proteomes" id="UP000007303"/>
    </source>
</evidence>
<evidence type="ECO:0000256" key="1">
    <source>
        <dbReference type="SAM" id="Phobius"/>
    </source>
</evidence>
<evidence type="ECO:0000313" key="2">
    <source>
        <dbReference type="Ensembl" id="ENSTNIP00000022992.1"/>
    </source>
</evidence>
<organism evidence="2 3">
    <name type="scientific">Tetraodon nigroviridis</name>
    <name type="common">Spotted green pufferfish</name>
    <name type="synonym">Chelonodon nigroviridis</name>
    <dbReference type="NCBI Taxonomy" id="99883"/>
    <lineage>
        <taxon>Eukaryota</taxon>
        <taxon>Metazoa</taxon>
        <taxon>Chordata</taxon>
        <taxon>Craniata</taxon>
        <taxon>Vertebrata</taxon>
        <taxon>Euteleostomi</taxon>
        <taxon>Actinopterygii</taxon>
        <taxon>Neopterygii</taxon>
        <taxon>Teleostei</taxon>
        <taxon>Neoteleostei</taxon>
        <taxon>Acanthomorphata</taxon>
        <taxon>Eupercaria</taxon>
        <taxon>Tetraodontiformes</taxon>
        <taxon>Tetradontoidea</taxon>
        <taxon>Tetraodontidae</taxon>
        <taxon>Tetraodon</taxon>
    </lineage>
</organism>
<dbReference type="InParanoid" id="H3DR43"/>